<dbReference type="InterPro" id="IPR048614">
    <property type="entry name" value="CSS_CxxC"/>
</dbReference>
<dbReference type="AlphaFoldDB" id="A0A4R6NAY5"/>
<evidence type="ECO:0000259" key="2">
    <source>
        <dbReference type="PROSITE" id="PS50883"/>
    </source>
</evidence>
<proteinExistence type="predicted"/>
<accession>A0A4R6NAY5</accession>
<feature type="transmembrane region" description="Helical" evidence="1">
    <location>
        <begin position="14"/>
        <end position="34"/>
    </location>
</feature>
<dbReference type="PROSITE" id="PS50883">
    <property type="entry name" value="EAL"/>
    <property type="match status" value="1"/>
</dbReference>
<dbReference type="Gene3D" id="3.20.20.450">
    <property type="entry name" value="EAL domain"/>
    <property type="match status" value="1"/>
</dbReference>
<keyword evidence="1" id="KW-1133">Transmembrane helix</keyword>
<comment type="caution">
    <text evidence="3">The sequence shown here is derived from an EMBL/GenBank/DDBJ whole genome shotgun (WGS) entry which is preliminary data.</text>
</comment>
<dbReference type="Pfam" id="PF00563">
    <property type="entry name" value="EAL"/>
    <property type="match status" value="1"/>
</dbReference>
<keyword evidence="1" id="KW-0472">Membrane</keyword>
<keyword evidence="1" id="KW-0812">Transmembrane</keyword>
<organism evidence="3 4">
    <name type="scientific">Roseateles asaccharophilus</name>
    <dbReference type="NCBI Taxonomy" id="582607"/>
    <lineage>
        <taxon>Bacteria</taxon>
        <taxon>Pseudomonadati</taxon>
        <taxon>Pseudomonadota</taxon>
        <taxon>Betaproteobacteria</taxon>
        <taxon>Burkholderiales</taxon>
        <taxon>Sphaerotilaceae</taxon>
        <taxon>Roseateles</taxon>
    </lineage>
</organism>
<feature type="transmembrane region" description="Helical" evidence="1">
    <location>
        <begin position="232"/>
        <end position="250"/>
    </location>
</feature>
<sequence length="510" mass="56140">MRPTLLARVPQDRLIVLCTFVLSTLLGLGLLGSLNQQFAQRQLRLQGEALLHEFQASLRQAGQELLALDPAEARACEGGLSLSLARRTFSNAGVRWMAIAREGELLCRSHVVGVPWNGAKRVHKVDAQWSLIALEPGEGRYGLFLSREQQGLQYLAALEPPNLDAVGEASCAQCRRFSLKIQGTPPLQLQGGGLRGSSSLSHEIQGQEGELGMVLTLQADARFAEHYRLQGWLASLLIATLVAAALALGMHKLLKSRSSLDFLLREGLRRNAFVPFYQPIVDSRDGRILGAEALIRWRRADGSFVPPGQFIPYAEDSGLILPITEQLTRQVIKDVARFGWAGTDQFVSINLVPEQLDSPSYGQSLSQLIAEQGLQSRNVSVEITERRQFHDLVKGRQMLSLLVQAGIEIKLDDAGTGFGGFSYVQELPIGTLKIDKMFVDTLRSGSDAKRPVLDAIVQFARQSGLQTIAEGVETEDQVHKLAAMGVYAIQGYVYGRPQSAEDFMRWMADR</sequence>
<dbReference type="Pfam" id="PF20982">
    <property type="entry name" value="CSS_CxxC"/>
    <property type="match status" value="1"/>
</dbReference>
<evidence type="ECO:0000313" key="3">
    <source>
        <dbReference type="EMBL" id="TDP12791.1"/>
    </source>
</evidence>
<dbReference type="SUPFAM" id="SSF141868">
    <property type="entry name" value="EAL domain-like"/>
    <property type="match status" value="1"/>
</dbReference>
<evidence type="ECO:0000313" key="4">
    <source>
        <dbReference type="Proteomes" id="UP000295357"/>
    </source>
</evidence>
<gene>
    <name evidence="3" type="ORF">DFR39_101264</name>
</gene>
<dbReference type="PANTHER" id="PTHR33121">
    <property type="entry name" value="CYCLIC DI-GMP PHOSPHODIESTERASE PDEF"/>
    <property type="match status" value="1"/>
</dbReference>
<feature type="domain" description="EAL" evidence="2">
    <location>
        <begin position="257"/>
        <end position="510"/>
    </location>
</feature>
<dbReference type="Proteomes" id="UP000295357">
    <property type="component" value="Unassembled WGS sequence"/>
</dbReference>
<reference evidence="3 4" key="1">
    <citation type="submission" date="2019-03" db="EMBL/GenBank/DDBJ databases">
        <title>Genomic Encyclopedia of Type Strains, Phase IV (KMG-IV): sequencing the most valuable type-strain genomes for metagenomic binning, comparative biology and taxonomic classification.</title>
        <authorList>
            <person name="Goeker M."/>
        </authorList>
    </citation>
    <scope>NUCLEOTIDE SEQUENCE [LARGE SCALE GENOMIC DNA]</scope>
    <source>
        <strain evidence="3 4">DSM 25082</strain>
    </source>
</reference>
<dbReference type="OrthoDB" id="9813903at2"/>
<dbReference type="RefSeq" id="WP_133601731.1">
    <property type="nucleotide sequence ID" value="NZ_JAUFPJ010000005.1"/>
</dbReference>
<dbReference type="CDD" id="cd01948">
    <property type="entry name" value="EAL"/>
    <property type="match status" value="1"/>
</dbReference>
<evidence type="ECO:0000256" key="1">
    <source>
        <dbReference type="SAM" id="Phobius"/>
    </source>
</evidence>
<dbReference type="InterPro" id="IPR001633">
    <property type="entry name" value="EAL_dom"/>
</dbReference>
<dbReference type="PANTHER" id="PTHR33121:SF56">
    <property type="entry name" value="SIGNALLING PROTEIN WITH EAL AND C2 DOMAINS"/>
    <property type="match status" value="1"/>
</dbReference>
<dbReference type="GO" id="GO:0071111">
    <property type="term" value="F:cyclic-guanylate-specific phosphodiesterase activity"/>
    <property type="evidence" value="ECO:0007669"/>
    <property type="project" value="InterPro"/>
</dbReference>
<dbReference type="InterPro" id="IPR035919">
    <property type="entry name" value="EAL_sf"/>
</dbReference>
<protein>
    <submittedName>
        <fullName evidence="3">Sensor c-di-GMP phosphodiesterase-like protein</fullName>
    </submittedName>
</protein>
<dbReference type="SMART" id="SM00052">
    <property type="entry name" value="EAL"/>
    <property type="match status" value="1"/>
</dbReference>
<keyword evidence="4" id="KW-1185">Reference proteome</keyword>
<name>A0A4R6NAY5_9BURK</name>
<dbReference type="InterPro" id="IPR050706">
    <property type="entry name" value="Cyclic-di-GMP_PDE-like"/>
</dbReference>
<dbReference type="EMBL" id="SNXE01000001">
    <property type="protein sequence ID" value="TDP12791.1"/>
    <property type="molecule type" value="Genomic_DNA"/>
</dbReference>